<feature type="site" description="Interaction with DNA" evidence="8">
    <location>
        <position position="90"/>
    </location>
</feature>
<dbReference type="NCBIfam" id="NF004044">
    <property type="entry name" value="PRK05561.1"/>
    <property type="match status" value="1"/>
</dbReference>
<comment type="function">
    <text evidence="8">Topoisomerase IV is essential for chromosome segregation. It relaxes supercoiled DNA. Performs the decatenation events required during the replication of a circular DNA molecule.</text>
</comment>
<evidence type="ECO:0000256" key="3">
    <source>
        <dbReference type="ARBA" id="ARBA00023029"/>
    </source>
</evidence>
<feature type="active site" description="O-(5'-phospho-DNA)-tyrosine intermediate" evidence="8 9">
    <location>
        <position position="121"/>
    </location>
</feature>
<comment type="similarity">
    <text evidence="8">Belongs to the type II topoisomerase GyrA/ParC subunit family. ParC type 2 subfamily.</text>
</comment>
<dbReference type="InterPro" id="IPR002205">
    <property type="entry name" value="Topo_IIA_dom_A"/>
</dbReference>
<dbReference type="GO" id="GO:0019897">
    <property type="term" value="C:extrinsic component of plasma membrane"/>
    <property type="evidence" value="ECO:0007669"/>
    <property type="project" value="UniProtKB-UniRule"/>
</dbReference>
<feature type="domain" description="Topo IIA-type catalytic" evidence="11">
    <location>
        <begin position="33"/>
        <end position="499"/>
    </location>
</feature>
<keyword evidence="13" id="KW-1185">Reference proteome</keyword>
<dbReference type="InterPro" id="IPR005741">
    <property type="entry name" value="TopoIV_A_Gpos"/>
</dbReference>
<dbReference type="GO" id="GO:0003677">
    <property type="term" value="F:DNA binding"/>
    <property type="evidence" value="ECO:0007669"/>
    <property type="project" value="UniProtKB-UniRule"/>
</dbReference>
<dbReference type="CDD" id="cd00187">
    <property type="entry name" value="TOP4c"/>
    <property type="match status" value="1"/>
</dbReference>
<dbReference type="GO" id="GO:0005694">
    <property type="term" value="C:chromosome"/>
    <property type="evidence" value="ECO:0007669"/>
    <property type="project" value="InterPro"/>
</dbReference>
<reference evidence="12 13" key="1">
    <citation type="submission" date="2016-10" db="EMBL/GenBank/DDBJ databases">
        <title>Draft genome sequences of four alkaliphilic bacteria belonging to the Anaerobacillus genus.</title>
        <authorList>
            <person name="Bassil N.M."/>
            <person name="Lloyd J.R."/>
        </authorList>
    </citation>
    <scope>NUCLEOTIDE SEQUENCE [LARGE SCALE GENOMIC DNA]</scope>
    <source>
        <strain evidence="12 13">DSM 18345</strain>
    </source>
</reference>
<dbReference type="OrthoDB" id="9806486at2"/>
<evidence type="ECO:0000313" key="13">
    <source>
        <dbReference type="Proteomes" id="UP000179524"/>
    </source>
</evidence>
<dbReference type="NCBIfam" id="TIGR01063">
    <property type="entry name" value="gyrA"/>
    <property type="match status" value="1"/>
</dbReference>
<dbReference type="InterPro" id="IPR035516">
    <property type="entry name" value="Gyrase/topoIV_suA_C"/>
</dbReference>
<dbReference type="SUPFAM" id="SSF56719">
    <property type="entry name" value="Type II DNA topoisomerase"/>
    <property type="match status" value="1"/>
</dbReference>
<dbReference type="PANTHER" id="PTHR43493">
    <property type="entry name" value="DNA GYRASE/TOPOISOMERASE SUBUNIT A"/>
    <property type="match status" value="1"/>
</dbReference>
<organism evidence="12 13">
    <name type="scientific">Anaerobacillus alkalilacustris</name>
    <dbReference type="NCBI Taxonomy" id="393763"/>
    <lineage>
        <taxon>Bacteria</taxon>
        <taxon>Bacillati</taxon>
        <taxon>Bacillota</taxon>
        <taxon>Bacilli</taxon>
        <taxon>Bacillales</taxon>
        <taxon>Bacillaceae</taxon>
        <taxon>Anaerobacillus</taxon>
    </lineage>
</organism>
<feature type="coiled-coil region" evidence="10">
    <location>
        <begin position="435"/>
        <end position="462"/>
    </location>
</feature>
<comment type="subunit">
    <text evidence="7 8">Heterotetramer composed of ParC and ParE.</text>
</comment>
<dbReference type="PANTHER" id="PTHR43493:SF9">
    <property type="entry name" value="DNA TOPOISOMERASE 4 SUBUNIT A"/>
    <property type="match status" value="1"/>
</dbReference>
<dbReference type="Pfam" id="PF03989">
    <property type="entry name" value="DNA_gyraseA_C"/>
    <property type="match status" value="5"/>
</dbReference>
<keyword evidence="6 8" id="KW-0413">Isomerase</keyword>
<evidence type="ECO:0000259" key="11">
    <source>
        <dbReference type="PROSITE" id="PS52040"/>
    </source>
</evidence>
<proteinExistence type="inferred from homology"/>
<keyword evidence="4 8" id="KW-0238">DNA-binding</keyword>
<dbReference type="PROSITE" id="PS52040">
    <property type="entry name" value="TOPO_IIA"/>
    <property type="match status" value="1"/>
</dbReference>
<feature type="site" description="Interaction with DNA" evidence="8">
    <location>
        <position position="41"/>
    </location>
</feature>
<dbReference type="AlphaFoldDB" id="A0A1S2LFB8"/>
<dbReference type="GO" id="GO:0009330">
    <property type="term" value="C:DNA topoisomerase type II (double strand cut, ATP-hydrolyzing) complex"/>
    <property type="evidence" value="ECO:0007669"/>
    <property type="project" value="TreeGrafter"/>
</dbReference>
<evidence type="ECO:0000256" key="1">
    <source>
        <dbReference type="ARBA" id="ARBA00000185"/>
    </source>
</evidence>
<keyword evidence="10" id="KW-0175">Coiled coil</keyword>
<dbReference type="SUPFAM" id="SSF101904">
    <property type="entry name" value="GyrA/ParC C-terminal domain-like"/>
    <property type="match status" value="1"/>
</dbReference>
<dbReference type="GO" id="GO:0034335">
    <property type="term" value="F:DNA negative supercoiling activity"/>
    <property type="evidence" value="ECO:0007669"/>
    <property type="project" value="UniProtKB-ARBA"/>
</dbReference>
<evidence type="ECO:0000256" key="9">
    <source>
        <dbReference type="PROSITE-ProRule" id="PRU01384"/>
    </source>
</evidence>
<keyword evidence="2 8" id="KW-1003">Cell membrane</keyword>
<feature type="site" description="Interaction with DNA" evidence="8">
    <location>
        <position position="77"/>
    </location>
</feature>
<dbReference type="FunFam" id="3.90.199.10:FF:000001">
    <property type="entry name" value="DNA gyrase subunit A"/>
    <property type="match status" value="1"/>
</dbReference>
<evidence type="ECO:0000256" key="2">
    <source>
        <dbReference type="ARBA" id="ARBA00022475"/>
    </source>
</evidence>
<dbReference type="HAMAP" id="MF_00937">
    <property type="entry name" value="ParC_type2"/>
    <property type="match status" value="1"/>
</dbReference>
<dbReference type="Gene3D" id="1.10.268.10">
    <property type="entry name" value="Topoisomerase, domain 3"/>
    <property type="match status" value="1"/>
</dbReference>
<dbReference type="InterPro" id="IPR013760">
    <property type="entry name" value="Topo_IIA-like_dom_sf"/>
</dbReference>
<evidence type="ECO:0000256" key="4">
    <source>
        <dbReference type="ARBA" id="ARBA00023125"/>
    </source>
</evidence>
<dbReference type="FunFam" id="1.10.268.10:FF:000001">
    <property type="entry name" value="DNA gyrase subunit A"/>
    <property type="match status" value="1"/>
</dbReference>
<dbReference type="GO" id="GO:0005737">
    <property type="term" value="C:cytoplasm"/>
    <property type="evidence" value="ECO:0007669"/>
    <property type="project" value="TreeGrafter"/>
</dbReference>
<dbReference type="InterPro" id="IPR013757">
    <property type="entry name" value="Topo_IIA_A_a_sf"/>
</dbReference>
<evidence type="ECO:0000313" key="12">
    <source>
        <dbReference type="EMBL" id="OIJ11219.1"/>
    </source>
</evidence>
<evidence type="ECO:0000256" key="7">
    <source>
        <dbReference type="ARBA" id="ARBA00063644"/>
    </source>
</evidence>
<dbReference type="InterPro" id="IPR050220">
    <property type="entry name" value="Type_II_DNA_Topoisomerases"/>
</dbReference>
<evidence type="ECO:0000256" key="8">
    <source>
        <dbReference type="HAMAP-Rule" id="MF_00937"/>
    </source>
</evidence>
<evidence type="ECO:0000256" key="5">
    <source>
        <dbReference type="ARBA" id="ARBA00023136"/>
    </source>
</evidence>
<dbReference type="EMBL" id="MLQR01000043">
    <property type="protein sequence ID" value="OIJ11219.1"/>
    <property type="molecule type" value="Genomic_DNA"/>
</dbReference>
<dbReference type="SMART" id="SM00434">
    <property type="entry name" value="TOP4c"/>
    <property type="match status" value="1"/>
</dbReference>
<dbReference type="InterPro" id="IPR013758">
    <property type="entry name" value="Topo_IIA_A/C_ab"/>
</dbReference>
<dbReference type="Pfam" id="PF00521">
    <property type="entry name" value="DNA_topoisoIV"/>
    <property type="match status" value="1"/>
</dbReference>
<feature type="site" description="Interaction with DNA" evidence="8">
    <location>
        <position position="79"/>
    </location>
</feature>
<comment type="caution">
    <text evidence="12">The sequence shown here is derived from an EMBL/GenBank/DDBJ whole genome shotgun (WGS) entry which is preliminary data.</text>
</comment>
<accession>A0A1S2LFB8</accession>
<protein>
    <recommendedName>
        <fullName evidence="8">DNA topoisomerase 4 subunit A</fullName>
        <ecNumber evidence="8">5.6.2.2</ecNumber>
    </recommendedName>
    <alternativeName>
        <fullName evidence="8">Topoisomerase IV subunit A</fullName>
    </alternativeName>
</protein>
<dbReference type="Gene3D" id="3.30.1360.40">
    <property type="match status" value="1"/>
</dbReference>
<dbReference type="InterPro" id="IPR006691">
    <property type="entry name" value="GyrA/parC_rep"/>
</dbReference>
<dbReference type="GO" id="GO:0005524">
    <property type="term" value="F:ATP binding"/>
    <property type="evidence" value="ECO:0007669"/>
    <property type="project" value="InterPro"/>
</dbReference>
<evidence type="ECO:0000256" key="6">
    <source>
        <dbReference type="ARBA" id="ARBA00023235"/>
    </source>
</evidence>
<dbReference type="FunFam" id="3.30.1360.40:FF:000002">
    <property type="entry name" value="DNA gyrase subunit A"/>
    <property type="match status" value="1"/>
</dbReference>
<dbReference type="GO" id="GO:0007059">
    <property type="term" value="P:chromosome segregation"/>
    <property type="evidence" value="ECO:0007669"/>
    <property type="project" value="UniProtKB-UniRule"/>
</dbReference>
<keyword evidence="3 8" id="KW-0799">Topoisomerase</keyword>
<sequence length="809" mass="91452">MLIGDKYLDLPLEDVIGDRFGRYSKYIIQERALPDARDGLKPVQRRILYAMHREGNTAEKPFRKSAKTVGNVIGNYHPHGDSSVYDAMIRMSQDWKVRYGLVQMHGNNGSIDGDPPAAMRYTEARLSAISSEMLRDIDKDTVDFIPNFDDSEEEPVVLPAMFPSLLVNGSTGISAGYATDIPPHQLGEVIDAAILQMENPSCSLDELMEIIKGPDFPTGGIIQGVDGIRNAYKTGKGKVVVRSKAEIESVRGGKQQIIITEIPYEIVKANLVKKMDEIRFDKKVDGIAEVRDDTDRTGLRIVIELKKDADAEGILNYLYKNTDLQVTYNFNMVAIFNKRPCLLGLKQLLQAYVNHQKEVVTRRSTFELRKAEERQHVVEGLIRAISILDEVIETIRASKDKRNSKDNLIDKFQFTEAQAEAIVTLQLYRLTNTDVTTLQKESNELEKKITELTAILKSEKKLISVIKKDLLTIKKTFNDERRTVIEKEIEEIKINLEVLVPSEDVIVTVTKEGYVKRTSVRSFSASNGDPTGMKEGDRVIGQLETNTTDTLLIFTANGNYLYIPVHQLPDIRWKDLGQHVANIVPLERGDEILKAFSINEFSEDKYLVFFTKNGMAKRTPLSEYQAQRYSKPLMALKLKGDDIVVNVDLTNGNQDVFIATNFGYGLWFTEEEISIVGQRASGVKGINLKPGDYVISGLMFNQEEKTQLFVITHRGATKKMNLTEFDKTSRAKRGLIMLRELKNNPHRLLALMKVNNESITHIKTVKGAEETLEVVQIKPSDRYSNGSFVVDTAKEGEIIDFWVEKREEE</sequence>
<comment type="catalytic activity">
    <reaction evidence="1 8 9">
        <text>ATP-dependent breakage, passage and rejoining of double-stranded DNA.</text>
        <dbReference type="EC" id="5.6.2.2"/>
    </reaction>
</comment>
<dbReference type="GO" id="GO:0006265">
    <property type="term" value="P:DNA topological change"/>
    <property type="evidence" value="ECO:0007669"/>
    <property type="project" value="UniProtKB-UniRule"/>
</dbReference>
<dbReference type="Gene3D" id="2.120.10.90">
    <property type="entry name" value="DNA gyrase/topoisomerase IV, subunit A, C-terminal"/>
    <property type="match status" value="1"/>
</dbReference>
<dbReference type="Proteomes" id="UP000179524">
    <property type="component" value="Unassembled WGS sequence"/>
</dbReference>
<feature type="site" description="Transition state stabilizer" evidence="8">
    <location>
        <position position="120"/>
    </location>
</feature>
<name>A0A1S2LFB8_9BACI</name>
<dbReference type="RefSeq" id="WP_071310683.1">
    <property type="nucleotide sequence ID" value="NZ_MLQR01000043.1"/>
</dbReference>
<dbReference type="Gene3D" id="3.90.199.10">
    <property type="entry name" value="Topoisomerase II, domain 5"/>
    <property type="match status" value="1"/>
</dbReference>
<feature type="site" description="Interaction with DNA" evidence="8">
    <location>
        <position position="96"/>
    </location>
</feature>
<gene>
    <name evidence="8" type="primary">parC</name>
    <name evidence="12" type="ORF">BKP37_16350</name>
</gene>
<keyword evidence="5 8" id="KW-0472">Membrane</keyword>
<comment type="subcellular location">
    <subcellularLocation>
        <location evidence="8">Cell membrane</location>
        <topology evidence="8">Peripheral membrane protein</topology>
    </subcellularLocation>
</comment>
<dbReference type="EC" id="5.6.2.2" evidence="8"/>
<dbReference type="FunFam" id="2.120.10.90:FF:000005">
    <property type="entry name" value="DNA topoisomerase 4 subunit A"/>
    <property type="match status" value="1"/>
</dbReference>
<dbReference type="NCBIfam" id="TIGR01061">
    <property type="entry name" value="parC_Gpos"/>
    <property type="match status" value="1"/>
</dbReference>
<evidence type="ECO:0000256" key="10">
    <source>
        <dbReference type="SAM" id="Coils"/>
    </source>
</evidence>